<evidence type="ECO:0000313" key="2">
    <source>
        <dbReference type="EMBL" id="GAA3764452.1"/>
    </source>
</evidence>
<dbReference type="Gene3D" id="1.25.40.10">
    <property type="entry name" value="Tetratricopeptide repeat domain"/>
    <property type="match status" value="1"/>
</dbReference>
<dbReference type="SUPFAM" id="SSF48452">
    <property type="entry name" value="TPR-like"/>
    <property type="match status" value="1"/>
</dbReference>
<feature type="compositionally biased region" description="Pro residues" evidence="1">
    <location>
        <begin position="239"/>
        <end position="248"/>
    </location>
</feature>
<keyword evidence="3" id="KW-1185">Reference proteome</keyword>
<dbReference type="InterPro" id="IPR011990">
    <property type="entry name" value="TPR-like_helical_dom_sf"/>
</dbReference>
<gene>
    <name evidence="2" type="ORF">GCM10022402_47060</name>
</gene>
<dbReference type="EMBL" id="BAABDD010000042">
    <property type="protein sequence ID" value="GAA3764452.1"/>
    <property type="molecule type" value="Genomic_DNA"/>
</dbReference>
<accession>A0ABP7GHE7</accession>
<evidence type="ECO:0000256" key="1">
    <source>
        <dbReference type="SAM" id="MobiDB-lite"/>
    </source>
</evidence>
<dbReference type="Proteomes" id="UP001500908">
    <property type="component" value="Unassembled WGS sequence"/>
</dbReference>
<comment type="caution">
    <text evidence="2">The sequence shown here is derived from an EMBL/GenBank/DDBJ whole genome shotgun (WGS) entry which is preliminary data.</text>
</comment>
<evidence type="ECO:0008006" key="4">
    <source>
        <dbReference type="Google" id="ProtNLM"/>
    </source>
</evidence>
<protein>
    <recommendedName>
        <fullName evidence="4">Tetratricopeptide repeat-containing protein</fullName>
    </recommendedName>
</protein>
<sequence>MGWRVAGGWDRRRAGKLLDQGATARSSDDLATAVTRYQEAASIVRKLAQAQPRERDHPQQLGSTLYTLGQVLLEAGSPRKAVSALEEAERSYRAWAALTPDSEELLASRLADVQLRRARAHSFAGYLASALVDAQRSVMSYMDRFTGAAEDPLALDVARVLAHNAVISATCGDPDVAVASAEEALRIYLREAARINGDLSLRALHTTTFTAAAHVAEVVHTAHGRPESAKSAAEFTAQLPPPASPPPSVEQIRQSPTLREALEQAGDTHLRDRLVAPATDGTILTSVHRCDPQVAPTMATGLAELAEQIVDTAPRAGLRLGLEANTLYATAAQLHASQQRHQLAEFGPPWARMLLRCSQASEASGSRALALDLAGWMAATVNGLGPNTFLPSVRPLARDCMEWHATLLAESGDTAGADRAAHSASLFDGAEDPLA</sequence>
<organism evidence="2 3">
    <name type="scientific">Salinactinospora qingdaonensis</name>
    <dbReference type="NCBI Taxonomy" id="702744"/>
    <lineage>
        <taxon>Bacteria</taxon>
        <taxon>Bacillati</taxon>
        <taxon>Actinomycetota</taxon>
        <taxon>Actinomycetes</taxon>
        <taxon>Streptosporangiales</taxon>
        <taxon>Nocardiopsidaceae</taxon>
        <taxon>Salinactinospora</taxon>
    </lineage>
</organism>
<proteinExistence type="predicted"/>
<reference evidence="3" key="1">
    <citation type="journal article" date="2019" name="Int. J. Syst. Evol. Microbiol.">
        <title>The Global Catalogue of Microorganisms (GCM) 10K type strain sequencing project: providing services to taxonomists for standard genome sequencing and annotation.</title>
        <authorList>
            <consortium name="The Broad Institute Genomics Platform"/>
            <consortium name="The Broad Institute Genome Sequencing Center for Infectious Disease"/>
            <person name="Wu L."/>
            <person name="Ma J."/>
        </authorList>
    </citation>
    <scope>NUCLEOTIDE SEQUENCE [LARGE SCALE GENOMIC DNA]</scope>
    <source>
        <strain evidence="3">JCM 17137</strain>
    </source>
</reference>
<name>A0ABP7GHE7_9ACTN</name>
<evidence type="ECO:0000313" key="3">
    <source>
        <dbReference type="Proteomes" id="UP001500908"/>
    </source>
</evidence>
<dbReference type="RefSeq" id="WP_344976674.1">
    <property type="nucleotide sequence ID" value="NZ_BAABDD010000042.1"/>
</dbReference>
<feature type="region of interest" description="Disordered" evidence="1">
    <location>
        <begin position="222"/>
        <end position="251"/>
    </location>
</feature>